<evidence type="ECO:0000313" key="5">
    <source>
        <dbReference type="EMBL" id="MBD8525317.1"/>
    </source>
</evidence>
<sequence>MRLFCCLRPRKSSHCLGCLCSQVFLYAVATGRCDSDPVASLPGALPSAKVTHRPAVTALLRSLHGYVGQPAACAALKLLPLLFLRSGELRMAKWSEIDLEAAEWRIPAQTGRTKFKTGEHWVPLAPHAVAILTDLQAVTARCRHVFPGIRHGSKSMSANTVNAALRTLGYDSATMCGHGFRALASTRLNEMGFNPDVIERQLGHKEQDQVRAAYDRAQHRDSRRQMMLAWADYLDKLREGSTVQNSMAGGRRANG</sequence>
<dbReference type="PANTHER" id="PTHR30629:SF9">
    <property type="entry name" value="PROTEIN INTB-RELATED"/>
    <property type="match status" value="1"/>
</dbReference>
<name>A0AAW3ZJW4_9GAMM</name>
<dbReference type="PANTHER" id="PTHR30629">
    <property type="entry name" value="PROPHAGE INTEGRASE"/>
    <property type="match status" value="1"/>
</dbReference>
<evidence type="ECO:0000256" key="2">
    <source>
        <dbReference type="ARBA" id="ARBA00022908"/>
    </source>
</evidence>
<dbReference type="InterPro" id="IPR002104">
    <property type="entry name" value="Integrase_catalytic"/>
</dbReference>
<dbReference type="EMBL" id="JACYTR010000008">
    <property type="protein sequence ID" value="MBD8525317.1"/>
    <property type="molecule type" value="Genomic_DNA"/>
</dbReference>
<dbReference type="RefSeq" id="WP_192028660.1">
    <property type="nucleotide sequence ID" value="NZ_JACYTR010000008.1"/>
</dbReference>
<dbReference type="GO" id="GO:0006310">
    <property type="term" value="P:DNA recombination"/>
    <property type="evidence" value="ECO:0007669"/>
    <property type="project" value="UniProtKB-KW"/>
</dbReference>
<evidence type="ECO:0000259" key="4">
    <source>
        <dbReference type="PROSITE" id="PS51898"/>
    </source>
</evidence>
<accession>A0AAW3ZJW4</accession>
<keyword evidence="6" id="KW-1185">Reference proteome</keyword>
<dbReference type="SUPFAM" id="SSF56349">
    <property type="entry name" value="DNA breaking-rejoining enzymes"/>
    <property type="match status" value="1"/>
</dbReference>
<comment type="similarity">
    <text evidence="1">Belongs to the 'phage' integrase family.</text>
</comment>
<dbReference type="CDD" id="cd00801">
    <property type="entry name" value="INT_P4_C"/>
    <property type="match status" value="1"/>
</dbReference>
<dbReference type="Gene3D" id="1.10.443.10">
    <property type="entry name" value="Intergrase catalytic core"/>
    <property type="match status" value="1"/>
</dbReference>
<dbReference type="GO" id="GO:0003677">
    <property type="term" value="F:DNA binding"/>
    <property type="evidence" value="ECO:0007669"/>
    <property type="project" value="InterPro"/>
</dbReference>
<gene>
    <name evidence="5" type="ORF">IFO71_06130</name>
</gene>
<dbReference type="AlphaFoldDB" id="A0AAW3ZJW4"/>
<reference evidence="5 6" key="1">
    <citation type="submission" date="2020-09" db="EMBL/GenBank/DDBJ databases">
        <title>Pseudoxanthomonas sp. CAU 1598 isolated from sand of Yaerae Beach.</title>
        <authorList>
            <person name="Kim W."/>
        </authorList>
    </citation>
    <scope>NUCLEOTIDE SEQUENCE [LARGE SCALE GENOMIC DNA]</scope>
    <source>
        <strain evidence="5 6">CAU 1598</strain>
    </source>
</reference>
<evidence type="ECO:0000313" key="6">
    <source>
        <dbReference type="Proteomes" id="UP000613768"/>
    </source>
</evidence>
<dbReference type="PROSITE" id="PS51898">
    <property type="entry name" value="TYR_RECOMBINASE"/>
    <property type="match status" value="1"/>
</dbReference>
<keyword evidence="2" id="KW-0229">DNA integration</keyword>
<protein>
    <submittedName>
        <fullName evidence="5">Site-specific integrase</fullName>
    </submittedName>
</protein>
<comment type="caution">
    <text evidence="5">The sequence shown here is derived from an EMBL/GenBank/DDBJ whole genome shotgun (WGS) entry which is preliminary data.</text>
</comment>
<keyword evidence="3" id="KW-0233">DNA recombination</keyword>
<dbReference type="InterPro" id="IPR050808">
    <property type="entry name" value="Phage_Integrase"/>
</dbReference>
<evidence type="ECO:0000256" key="1">
    <source>
        <dbReference type="ARBA" id="ARBA00008857"/>
    </source>
</evidence>
<dbReference type="InterPro" id="IPR013762">
    <property type="entry name" value="Integrase-like_cat_sf"/>
</dbReference>
<dbReference type="Pfam" id="PF00589">
    <property type="entry name" value="Phage_integrase"/>
    <property type="match status" value="1"/>
</dbReference>
<organism evidence="5 6">
    <name type="scientific">Pseudomarimonas arenosa</name>
    <dbReference type="NCBI Taxonomy" id="2774145"/>
    <lineage>
        <taxon>Bacteria</taxon>
        <taxon>Pseudomonadati</taxon>
        <taxon>Pseudomonadota</taxon>
        <taxon>Gammaproteobacteria</taxon>
        <taxon>Lysobacterales</taxon>
        <taxon>Lysobacteraceae</taxon>
        <taxon>Pseudomarimonas</taxon>
    </lineage>
</organism>
<evidence type="ECO:0000256" key="3">
    <source>
        <dbReference type="ARBA" id="ARBA00023172"/>
    </source>
</evidence>
<dbReference type="InterPro" id="IPR011010">
    <property type="entry name" value="DNA_brk_join_enz"/>
</dbReference>
<proteinExistence type="inferred from homology"/>
<feature type="domain" description="Tyr recombinase" evidence="4">
    <location>
        <begin position="40"/>
        <end position="227"/>
    </location>
</feature>
<dbReference type="GO" id="GO:0015074">
    <property type="term" value="P:DNA integration"/>
    <property type="evidence" value="ECO:0007669"/>
    <property type="project" value="UniProtKB-KW"/>
</dbReference>
<dbReference type="Proteomes" id="UP000613768">
    <property type="component" value="Unassembled WGS sequence"/>
</dbReference>